<dbReference type="EMBL" id="JBHTBF010000002">
    <property type="protein sequence ID" value="MFC7317724.1"/>
    <property type="molecule type" value="Genomic_DNA"/>
</dbReference>
<feature type="compositionally biased region" description="Low complexity" evidence="1">
    <location>
        <begin position="77"/>
        <end position="90"/>
    </location>
</feature>
<keyword evidence="3" id="KW-1185">Reference proteome</keyword>
<protein>
    <submittedName>
        <fullName evidence="2">BZIP transcription factor</fullName>
    </submittedName>
</protein>
<dbReference type="GeneID" id="79315595"/>
<dbReference type="Gene3D" id="1.20.1270.70">
    <property type="entry name" value="Designed single chain three-helix bundle"/>
    <property type="match status" value="1"/>
</dbReference>
<dbReference type="InterPro" id="IPR055940">
    <property type="entry name" value="DUF7518"/>
</dbReference>
<feature type="region of interest" description="Disordered" evidence="1">
    <location>
        <begin position="36"/>
        <end position="90"/>
    </location>
</feature>
<evidence type="ECO:0000256" key="1">
    <source>
        <dbReference type="SAM" id="MobiDB-lite"/>
    </source>
</evidence>
<evidence type="ECO:0000313" key="3">
    <source>
        <dbReference type="Proteomes" id="UP001596547"/>
    </source>
</evidence>
<feature type="compositionally biased region" description="Basic and acidic residues" evidence="1">
    <location>
        <begin position="66"/>
        <end position="75"/>
    </location>
</feature>
<evidence type="ECO:0000313" key="2">
    <source>
        <dbReference type="EMBL" id="MFC7317724.1"/>
    </source>
</evidence>
<sequence>MASGNRVEELESRVRQLEASVTGLTDELVECKERIQALEAEVDPPDAVAGRSGRANRPDPPASESEGDKSERDQEGEQSGSSGSDEIIVA</sequence>
<dbReference type="Pfam" id="PF24362">
    <property type="entry name" value="DUF7518"/>
    <property type="match status" value="1"/>
</dbReference>
<name>A0ABD6ACI7_9EURY</name>
<dbReference type="AlphaFoldDB" id="A0ABD6ACI7"/>
<accession>A0ABD6ACI7</accession>
<proteinExistence type="predicted"/>
<reference evidence="2 3" key="1">
    <citation type="journal article" date="2019" name="Int. J. Syst. Evol. Microbiol.">
        <title>The Global Catalogue of Microorganisms (GCM) 10K type strain sequencing project: providing services to taxonomists for standard genome sequencing and annotation.</title>
        <authorList>
            <consortium name="The Broad Institute Genomics Platform"/>
            <consortium name="The Broad Institute Genome Sequencing Center for Infectious Disease"/>
            <person name="Wu L."/>
            <person name="Ma J."/>
        </authorList>
    </citation>
    <scope>NUCLEOTIDE SEQUENCE [LARGE SCALE GENOMIC DNA]</scope>
    <source>
        <strain evidence="2 3">PSR21</strain>
    </source>
</reference>
<dbReference type="RefSeq" id="WP_276303034.1">
    <property type="nucleotide sequence ID" value="NZ_CP119992.1"/>
</dbReference>
<comment type="caution">
    <text evidence="2">The sequence shown here is derived from an EMBL/GenBank/DDBJ whole genome shotgun (WGS) entry which is preliminary data.</text>
</comment>
<gene>
    <name evidence="2" type="ORF">ACFQPE_13135</name>
</gene>
<organism evidence="2 3">
    <name type="scientific">Halomarina halobia</name>
    <dbReference type="NCBI Taxonomy" id="3033386"/>
    <lineage>
        <taxon>Archaea</taxon>
        <taxon>Methanobacteriati</taxon>
        <taxon>Methanobacteriota</taxon>
        <taxon>Stenosarchaea group</taxon>
        <taxon>Halobacteria</taxon>
        <taxon>Halobacteriales</taxon>
        <taxon>Natronomonadaceae</taxon>
        <taxon>Halomarina</taxon>
    </lineage>
</organism>
<dbReference type="Proteomes" id="UP001596547">
    <property type="component" value="Unassembled WGS sequence"/>
</dbReference>